<dbReference type="GeneID" id="30992140"/>
<dbReference type="STRING" id="983966.A0A1E4S850"/>
<evidence type="ECO:0000313" key="3">
    <source>
        <dbReference type="Proteomes" id="UP000094389"/>
    </source>
</evidence>
<dbReference type="GO" id="GO:1901135">
    <property type="term" value="P:carbohydrate derivative metabolic process"/>
    <property type="evidence" value="ECO:0007669"/>
    <property type="project" value="InterPro"/>
</dbReference>
<dbReference type="OMA" id="CMIMISA"/>
<dbReference type="RefSeq" id="XP_020072682.1">
    <property type="nucleotide sequence ID" value="XM_020217744.1"/>
</dbReference>
<dbReference type="OrthoDB" id="1872003at2759"/>
<evidence type="ECO:0008006" key="4">
    <source>
        <dbReference type="Google" id="ProtNLM"/>
    </source>
</evidence>
<dbReference type="EMBL" id="KV453926">
    <property type="protein sequence ID" value="ODV75643.1"/>
    <property type="molecule type" value="Genomic_DNA"/>
</dbReference>
<evidence type="ECO:0000313" key="2">
    <source>
        <dbReference type="EMBL" id="ODV75643.1"/>
    </source>
</evidence>
<reference evidence="2 3" key="1">
    <citation type="journal article" date="2016" name="Proc. Natl. Acad. Sci. U.S.A.">
        <title>Comparative genomics of biotechnologically important yeasts.</title>
        <authorList>
            <person name="Riley R."/>
            <person name="Haridas S."/>
            <person name="Wolfe K.H."/>
            <person name="Lopes M.R."/>
            <person name="Hittinger C.T."/>
            <person name="Goeker M."/>
            <person name="Salamov A.A."/>
            <person name="Wisecaver J.H."/>
            <person name="Long T.M."/>
            <person name="Calvey C.H."/>
            <person name="Aerts A.L."/>
            <person name="Barry K.W."/>
            <person name="Choi C."/>
            <person name="Clum A."/>
            <person name="Coughlan A.Y."/>
            <person name="Deshpande S."/>
            <person name="Douglass A.P."/>
            <person name="Hanson S.J."/>
            <person name="Klenk H.-P."/>
            <person name="LaButti K.M."/>
            <person name="Lapidus A."/>
            <person name="Lindquist E.A."/>
            <person name="Lipzen A.M."/>
            <person name="Meier-Kolthoff J.P."/>
            <person name="Ohm R.A."/>
            <person name="Otillar R.P."/>
            <person name="Pangilinan J.L."/>
            <person name="Peng Y."/>
            <person name="Rokas A."/>
            <person name="Rosa C.A."/>
            <person name="Scheuner C."/>
            <person name="Sibirny A.A."/>
            <person name="Slot J.C."/>
            <person name="Stielow J.B."/>
            <person name="Sun H."/>
            <person name="Kurtzman C.P."/>
            <person name="Blackwell M."/>
            <person name="Grigoriev I.V."/>
            <person name="Jeffries T.W."/>
        </authorList>
    </citation>
    <scope>NUCLEOTIDE SEQUENCE [LARGE SCALE GENOMIC DNA]</scope>
    <source>
        <strain evidence="3">ATCC 18201 / CBS 1600 / BCRC 20928 / JCM 3617 / NBRC 0987 / NRRL Y-1542</strain>
    </source>
</reference>
<dbReference type="GO" id="GO:0097367">
    <property type="term" value="F:carbohydrate derivative binding"/>
    <property type="evidence" value="ECO:0007669"/>
    <property type="project" value="InterPro"/>
</dbReference>
<feature type="region of interest" description="Disordered" evidence="1">
    <location>
        <begin position="137"/>
        <end position="156"/>
    </location>
</feature>
<organism evidence="2 3">
    <name type="scientific">Cyberlindnera jadinii (strain ATCC 18201 / CBS 1600 / BCRC 20928 / JCM 3617 / NBRC 0987 / NRRL Y-1542)</name>
    <name type="common">Torula yeast</name>
    <name type="synonym">Candida utilis</name>
    <dbReference type="NCBI Taxonomy" id="983966"/>
    <lineage>
        <taxon>Eukaryota</taxon>
        <taxon>Fungi</taxon>
        <taxon>Dikarya</taxon>
        <taxon>Ascomycota</taxon>
        <taxon>Saccharomycotina</taxon>
        <taxon>Saccharomycetes</taxon>
        <taxon>Phaffomycetales</taxon>
        <taxon>Phaffomycetaceae</taxon>
        <taxon>Cyberlindnera</taxon>
    </lineage>
</organism>
<gene>
    <name evidence="2" type="ORF">CYBJADRAFT_51031</name>
</gene>
<dbReference type="Proteomes" id="UP000094389">
    <property type="component" value="Unassembled WGS sequence"/>
</dbReference>
<name>A0A1E4S850_CYBJN</name>
<feature type="compositionally biased region" description="Polar residues" evidence="1">
    <location>
        <begin position="137"/>
        <end position="146"/>
    </location>
</feature>
<proteinExistence type="predicted"/>
<keyword evidence="3" id="KW-1185">Reference proteome</keyword>
<dbReference type="SUPFAM" id="SSF53697">
    <property type="entry name" value="SIS domain"/>
    <property type="match status" value="1"/>
</dbReference>
<dbReference type="InterPro" id="IPR046348">
    <property type="entry name" value="SIS_dom_sf"/>
</dbReference>
<evidence type="ECO:0000256" key="1">
    <source>
        <dbReference type="SAM" id="MobiDB-lite"/>
    </source>
</evidence>
<dbReference type="PANTHER" id="PTHR38418:SF2">
    <property type="entry name" value="SUGAR ISOMERASE, KPSF_GUTQ (AFU_ORTHOLOGUE AFUA_6G08860)"/>
    <property type="match status" value="1"/>
</dbReference>
<dbReference type="AlphaFoldDB" id="A0A1E4S850"/>
<protein>
    <recommendedName>
        <fullName evidence="4">SIS domain-containing protein</fullName>
    </recommendedName>
</protein>
<sequence>MISSSGKSPEMVHLLQHIPPEVPVVLLTNKRTSTLSAHLQVKSLLFAELPTELSEQTIYGLNAPTISTTLCLALADAVSIALSEVYVSDINERKRIFGERHPGGSIGEEYRSSSQLNSFLNTPNFSTTSLTGDAMQSYTANGLTPESDSDGNETRPYPRVEFDFGIDDSIDLEMKESIAQNAFVLHINNFGDELELLRQISVYDFIVVNETHAISASRVRECIRHVHLEGYSDGERYEEVLWRVKESLVRVQ</sequence>
<dbReference type="Gene3D" id="3.40.50.10490">
    <property type="entry name" value="Glucose-6-phosphate isomerase like protein, domain 1"/>
    <property type="match status" value="1"/>
</dbReference>
<accession>A0A1E4S850</accession>
<dbReference type="PANTHER" id="PTHR38418">
    <property type="entry name" value="SUGAR ISOMERASE, KPSF/GUTQ (AFU_ORTHOLOGUE AFUA_6G08860)"/>
    <property type="match status" value="1"/>
</dbReference>